<dbReference type="RefSeq" id="WP_007322029.1">
    <property type="nucleotide sequence ID" value="NZ_BAEE01000050.1"/>
</dbReference>
<dbReference type="EMBL" id="BAEE01000050">
    <property type="protein sequence ID" value="GAB09954.1"/>
    <property type="molecule type" value="Genomic_DNA"/>
</dbReference>
<dbReference type="OrthoDB" id="4369890at2"/>
<name>G7H279_9ACTN</name>
<gene>
    <name evidence="2" type="ORF">GOARA_050_00160</name>
</gene>
<keyword evidence="3" id="KW-1185">Reference proteome</keyword>
<dbReference type="Proteomes" id="UP000035088">
    <property type="component" value="Unassembled WGS sequence"/>
</dbReference>
<feature type="region of interest" description="Disordered" evidence="1">
    <location>
        <begin position="284"/>
        <end position="316"/>
    </location>
</feature>
<accession>G7H279</accession>
<feature type="compositionally biased region" description="Basic and acidic residues" evidence="1">
    <location>
        <begin position="285"/>
        <end position="307"/>
    </location>
</feature>
<reference evidence="2 3" key="1">
    <citation type="submission" date="2011-11" db="EMBL/GenBank/DDBJ databases">
        <title>Whole genome shotgun sequence of Gordonia araii NBRC 100433.</title>
        <authorList>
            <person name="Yoshida Y."/>
            <person name="Hosoyama A."/>
            <person name="Tsuchikane K."/>
            <person name="Katsumata H."/>
            <person name="Yamazaki S."/>
            <person name="Fujita N."/>
        </authorList>
    </citation>
    <scope>NUCLEOTIDE SEQUENCE [LARGE SCALE GENOMIC DNA]</scope>
    <source>
        <strain evidence="2 3">NBRC 100433</strain>
    </source>
</reference>
<evidence type="ECO:0000256" key="1">
    <source>
        <dbReference type="SAM" id="MobiDB-lite"/>
    </source>
</evidence>
<evidence type="ECO:0000313" key="3">
    <source>
        <dbReference type="Proteomes" id="UP000035088"/>
    </source>
</evidence>
<sequence>MNSVPGPAAGTSTGELTVEGALRSAGLGPVLDAPVSQVLRSLGLPSLPAVPPLPPLPGLPPLPVLDLTALLKPLTDLLGAFGTADLAGAGDPSKIFSGLSTLLDLTVQGTTAALRAVDQVWTGAASTTAAAKMGKTAAETAMVSRQGSAMSVDITAAGGIVATGLAALQAVIVKTVGLVAATMPVIWTPPGQAAALAAIGAGLAEATAVVTATKVQLLAPTATMAANGAPVAVGGAPAAGSSPFGIAATVLDSVAGPLKAATGVLGSALAAGARGTVGAKAVKSAADRTGTRAEKDKSGNCRTDGQRDGATGLAGVRGSAVSGMGGGGRASGLGVAREVTAEYSARTPVPGGTEPAAVSVAPHATPGATATAGSGAAVAPMGAAGALGAHAMGRVVGGAAIVPRSDEAVADCDQTWAPAVFGDDQRPPSDPAADVDTTSERLAALKEELLS</sequence>
<protein>
    <submittedName>
        <fullName evidence="2">Uncharacterized protein</fullName>
    </submittedName>
</protein>
<proteinExistence type="predicted"/>
<dbReference type="AlphaFoldDB" id="G7H279"/>
<organism evidence="2 3">
    <name type="scientific">Gordonia araii NBRC 100433</name>
    <dbReference type="NCBI Taxonomy" id="1073574"/>
    <lineage>
        <taxon>Bacteria</taxon>
        <taxon>Bacillati</taxon>
        <taxon>Actinomycetota</taxon>
        <taxon>Actinomycetes</taxon>
        <taxon>Mycobacteriales</taxon>
        <taxon>Gordoniaceae</taxon>
        <taxon>Gordonia</taxon>
    </lineage>
</organism>
<dbReference type="STRING" id="1073574.GOARA_050_00160"/>
<evidence type="ECO:0000313" key="2">
    <source>
        <dbReference type="EMBL" id="GAB09954.1"/>
    </source>
</evidence>
<comment type="caution">
    <text evidence="2">The sequence shown here is derived from an EMBL/GenBank/DDBJ whole genome shotgun (WGS) entry which is preliminary data.</text>
</comment>